<dbReference type="GO" id="GO:0009055">
    <property type="term" value="F:electron transfer activity"/>
    <property type="evidence" value="ECO:0007669"/>
    <property type="project" value="InterPro"/>
</dbReference>
<dbReference type="GO" id="GO:0006099">
    <property type="term" value="P:tricarboxylic acid cycle"/>
    <property type="evidence" value="ECO:0007669"/>
    <property type="project" value="InterPro"/>
</dbReference>
<evidence type="ECO:0000256" key="9">
    <source>
        <dbReference type="ARBA" id="ARBA00022989"/>
    </source>
</evidence>
<keyword evidence="15" id="KW-1185">Reference proteome</keyword>
<keyword evidence="10" id="KW-0408">Iron</keyword>
<dbReference type="PANTHER" id="PTHR41910">
    <property type="entry name" value="SUCCINATE DEHYDROGENASE 2 MEMBRANE SUBUNIT SDHC"/>
    <property type="match status" value="1"/>
</dbReference>
<dbReference type="GO" id="GO:0016020">
    <property type="term" value="C:membrane"/>
    <property type="evidence" value="ECO:0007669"/>
    <property type="project" value="UniProtKB-SubCell"/>
</dbReference>
<feature type="transmembrane region" description="Helical" evidence="13">
    <location>
        <begin position="100"/>
        <end position="118"/>
    </location>
</feature>
<evidence type="ECO:0000256" key="8">
    <source>
        <dbReference type="ARBA" id="ARBA00022723"/>
    </source>
</evidence>
<keyword evidence="6" id="KW-0349">Heme</keyword>
<gene>
    <name evidence="14" type="primary">sdhC</name>
    <name evidence="14" type="ORF">FR698_03495</name>
</gene>
<evidence type="ECO:0000256" key="10">
    <source>
        <dbReference type="ARBA" id="ARBA00023004"/>
    </source>
</evidence>
<dbReference type="OrthoDB" id="8964564at2"/>
<evidence type="ECO:0000256" key="1">
    <source>
        <dbReference type="ARBA" id="ARBA00001971"/>
    </source>
</evidence>
<sequence length="121" mass="13120">MSTGTGLRNDLRSRNHPAFWAFAVHRVSGVLLTLFLPLHFWALGRALSGEAALDGFLRWTERPLVKFAETALVLLLAAHLGGGVRLLLLEFAAWRGWQQTLLALAAAFSVAAALAFGLNVV</sequence>
<evidence type="ECO:0000313" key="14">
    <source>
        <dbReference type="EMBL" id="TXF13142.1"/>
    </source>
</evidence>
<dbReference type="GO" id="GO:0046872">
    <property type="term" value="F:metal ion binding"/>
    <property type="evidence" value="ECO:0007669"/>
    <property type="project" value="UniProtKB-KW"/>
</dbReference>
<accession>A0A5C7EN97</accession>
<comment type="similarity">
    <text evidence="4">Belongs to the cytochrome b560 family.</text>
</comment>
<dbReference type="InterPro" id="IPR034804">
    <property type="entry name" value="SQR/QFR_C/D"/>
</dbReference>
<protein>
    <recommendedName>
        <fullName evidence="5">Succinate dehydrogenase cytochrome b556 subunit</fullName>
    </recommendedName>
</protein>
<dbReference type="InterPro" id="IPR039023">
    <property type="entry name" value="SdhC_prok"/>
</dbReference>
<comment type="cofactor">
    <cofactor evidence="1">
        <name>heme</name>
        <dbReference type="ChEBI" id="CHEBI:30413"/>
    </cofactor>
</comment>
<dbReference type="EMBL" id="VPFL01000003">
    <property type="protein sequence ID" value="TXF13142.1"/>
    <property type="molecule type" value="Genomic_DNA"/>
</dbReference>
<evidence type="ECO:0000256" key="2">
    <source>
        <dbReference type="ARBA" id="ARBA00004050"/>
    </source>
</evidence>
<dbReference type="Pfam" id="PF01127">
    <property type="entry name" value="Sdh_cyt"/>
    <property type="match status" value="1"/>
</dbReference>
<evidence type="ECO:0000256" key="4">
    <source>
        <dbReference type="ARBA" id="ARBA00007244"/>
    </source>
</evidence>
<dbReference type="SUPFAM" id="SSF81343">
    <property type="entry name" value="Fumarate reductase respiratory complex transmembrane subunits"/>
    <property type="match status" value="1"/>
</dbReference>
<keyword evidence="11 13" id="KW-0472">Membrane</keyword>
<comment type="function">
    <text evidence="2">Membrane-anchoring subunit of succinate dehydrogenase (SDH).</text>
</comment>
<keyword evidence="9 13" id="KW-1133">Transmembrane helix</keyword>
<keyword evidence="8" id="KW-0479">Metal-binding</keyword>
<evidence type="ECO:0000256" key="13">
    <source>
        <dbReference type="SAM" id="Phobius"/>
    </source>
</evidence>
<comment type="subunit">
    <text evidence="12">Part of an enzyme complex containing four subunits: a flavoprotein, an iron-sulfur protein, plus two membrane-anchoring proteins, SdhC and SdhD. The complex can form homotrimers.</text>
</comment>
<dbReference type="NCBIfam" id="TIGR02970">
    <property type="entry name" value="succ_dehyd_cytB"/>
    <property type="match status" value="1"/>
</dbReference>
<evidence type="ECO:0000256" key="3">
    <source>
        <dbReference type="ARBA" id="ARBA00004370"/>
    </source>
</evidence>
<dbReference type="InterPro" id="IPR014314">
    <property type="entry name" value="Succ_DH_cytb556"/>
</dbReference>
<keyword evidence="7 13" id="KW-0812">Transmembrane</keyword>
<evidence type="ECO:0000256" key="7">
    <source>
        <dbReference type="ARBA" id="ARBA00022692"/>
    </source>
</evidence>
<feature type="transmembrane region" description="Helical" evidence="13">
    <location>
        <begin position="20"/>
        <end position="44"/>
    </location>
</feature>
<dbReference type="PANTHER" id="PTHR41910:SF1">
    <property type="entry name" value="SUCCINATE DEHYDROGENASE HYDROPHOBIC MEMBRANE ANCHOR SUBUNIT"/>
    <property type="match status" value="1"/>
</dbReference>
<dbReference type="InParanoid" id="A0A5C7EN97"/>
<dbReference type="Proteomes" id="UP000321201">
    <property type="component" value="Unassembled WGS sequence"/>
</dbReference>
<dbReference type="AlphaFoldDB" id="A0A5C7EN97"/>
<feature type="transmembrane region" description="Helical" evidence="13">
    <location>
        <begin position="64"/>
        <end position="88"/>
    </location>
</feature>
<dbReference type="Gene3D" id="1.20.1300.10">
    <property type="entry name" value="Fumarate reductase/succinate dehydrogenase, transmembrane subunit"/>
    <property type="match status" value="1"/>
</dbReference>
<dbReference type="InterPro" id="IPR000701">
    <property type="entry name" value="SuccDH_FuR_B_TM-su"/>
</dbReference>
<evidence type="ECO:0000256" key="11">
    <source>
        <dbReference type="ARBA" id="ARBA00023136"/>
    </source>
</evidence>
<proteinExistence type="inferred from homology"/>
<organism evidence="14 15">
    <name type="scientific">Pelomicrobium methylotrophicum</name>
    <dbReference type="NCBI Taxonomy" id="2602750"/>
    <lineage>
        <taxon>Bacteria</taxon>
        <taxon>Pseudomonadati</taxon>
        <taxon>Pseudomonadota</taxon>
        <taxon>Hydrogenophilia</taxon>
        <taxon>Hydrogenophilia incertae sedis</taxon>
        <taxon>Pelomicrobium</taxon>
    </lineage>
</organism>
<reference evidence="14 15" key="1">
    <citation type="submission" date="2019-08" db="EMBL/GenBank/DDBJ databases">
        <title>Pelomicrobium methylotrophicum gen. nov., sp. nov. a moderately thermophilic, facultatively anaerobic, lithoautotrophic and methylotrophic bacterium isolated from a terrestrial mud volcano.</title>
        <authorList>
            <person name="Slobodkina G.B."/>
            <person name="Merkel A.Y."/>
            <person name="Slobodkin A.I."/>
        </authorList>
    </citation>
    <scope>NUCLEOTIDE SEQUENCE [LARGE SCALE GENOMIC DNA]</scope>
    <source>
        <strain evidence="14 15">SM250</strain>
    </source>
</reference>
<name>A0A5C7EN97_9PROT</name>
<evidence type="ECO:0000256" key="12">
    <source>
        <dbReference type="ARBA" id="ARBA00025912"/>
    </source>
</evidence>
<evidence type="ECO:0000256" key="5">
    <source>
        <dbReference type="ARBA" id="ARBA00020076"/>
    </source>
</evidence>
<dbReference type="RefSeq" id="WP_147798784.1">
    <property type="nucleotide sequence ID" value="NZ_VPFL01000003.1"/>
</dbReference>
<evidence type="ECO:0000256" key="6">
    <source>
        <dbReference type="ARBA" id="ARBA00022617"/>
    </source>
</evidence>
<comment type="caution">
    <text evidence="14">The sequence shown here is derived from an EMBL/GenBank/DDBJ whole genome shotgun (WGS) entry which is preliminary data.</text>
</comment>
<comment type="subcellular location">
    <subcellularLocation>
        <location evidence="3">Membrane</location>
    </subcellularLocation>
</comment>
<evidence type="ECO:0000313" key="15">
    <source>
        <dbReference type="Proteomes" id="UP000321201"/>
    </source>
</evidence>